<dbReference type="PANTHER" id="PTHR15503">
    <property type="entry name" value="LDOC1 RELATED"/>
    <property type="match status" value="1"/>
</dbReference>
<evidence type="ECO:0000313" key="5">
    <source>
        <dbReference type="Proteomes" id="UP001472677"/>
    </source>
</evidence>
<dbReference type="EMBL" id="JBBPBM010000006">
    <property type="protein sequence ID" value="KAK8578798.1"/>
    <property type="molecule type" value="Genomic_DNA"/>
</dbReference>
<keyword evidence="1" id="KW-0862">Zinc</keyword>
<evidence type="ECO:0000256" key="1">
    <source>
        <dbReference type="PROSITE-ProRule" id="PRU00047"/>
    </source>
</evidence>
<evidence type="ECO:0000313" key="4">
    <source>
        <dbReference type="EMBL" id="KAK8578798.1"/>
    </source>
</evidence>
<organism evidence="4 5">
    <name type="scientific">Hibiscus sabdariffa</name>
    <name type="common">roselle</name>
    <dbReference type="NCBI Taxonomy" id="183260"/>
    <lineage>
        <taxon>Eukaryota</taxon>
        <taxon>Viridiplantae</taxon>
        <taxon>Streptophyta</taxon>
        <taxon>Embryophyta</taxon>
        <taxon>Tracheophyta</taxon>
        <taxon>Spermatophyta</taxon>
        <taxon>Magnoliopsida</taxon>
        <taxon>eudicotyledons</taxon>
        <taxon>Gunneridae</taxon>
        <taxon>Pentapetalae</taxon>
        <taxon>rosids</taxon>
        <taxon>malvids</taxon>
        <taxon>Malvales</taxon>
        <taxon>Malvaceae</taxon>
        <taxon>Malvoideae</taxon>
        <taxon>Hibiscus</taxon>
    </lineage>
</organism>
<feature type="compositionally biased region" description="Basic residues" evidence="2">
    <location>
        <begin position="202"/>
        <end position="216"/>
    </location>
</feature>
<feature type="domain" description="CCHC-type" evidence="3">
    <location>
        <begin position="264"/>
        <end position="279"/>
    </location>
</feature>
<evidence type="ECO:0000259" key="3">
    <source>
        <dbReference type="PROSITE" id="PS50158"/>
    </source>
</evidence>
<dbReference type="SMART" id="SM00343">
    <property type="entry name" value="ZnF_C2HC"/>
    <property type="match status" value="1"/>
</dbReference>
<dbReference type="Gene3D" id="3.30.70.270">
    <property type="match status" value="1"/>
</dbReference>
<name>A0ABR2FD08_9ROSI</name>
<feature type="region of interest" description="Disordered" evidence="2">
    <location>
        <begin position="202"/>
        <end position="235"/>
    </location>
</feature>
<dbReference type="PANTHER" id="PTHR15503:SF45">
    <property type="entry name" value="RNA-DIRECTED DNA POLYMERASE HOMOLOG"/>
    <property type="match status" value="1"/>
</dbReference>
<dbReference type="Gene3D" id="3.10.10.10">
    <property type="entry name" value="HIV Type 1 Reverse Transcriptase, subunit A, domain 1"/>
    <property type="match status" value="2"/>
</dbReference>
<dbReference type="InterPro" id="IPR043502">
    <property type="entry name" value="DNA/RNA_pol_sf"/>
</dbReference>
<keyword evidence="1" id="KW-0863">Zinc-finger</keyword>
<dbReference type="InterPro" id="IPR005162">
    <property type="entry name" value="Retrotrans_gag_dom"/>
</dbReference>
<dbReference type="InterPro" id="IPR043128">
    <property type="entry name" value="Rev_trsase/Diguanyl_cyclase"/>
</dbReference>
<evidence type="ECO:0000256" key="2">
    <source>
        <dbReference type="SAM" id="MobiDB-lite"/>
    </source>
</evidence>
<keyword evidence="5" id="KW-1185">Reference proteome</keyword>
<dbReference type="Pfam" id="PF00078">
    <property type="entry name" value="RVT_1"/>
    <property type="match status" value="1"/>
</dbReference>
<comment type="caution">
    <text evidence="4">The sequence shown here is derived from an EMBL/GenBank/DDBJ whole genome shotgun (WGS) entry which is preliminary data.</text>
</comment>
<dbReference type="CDD" id="cd00303">
    <property type="entry name" value="retropepsin_like"/>
    <property type="match status" value="1"/>
</dbReference>
<gene>
    <name evidence="4" type="ORF">V6N12_069142</name>
</gene>
<dbReference type="Gene3D" id="2.40.70.10">
    <property type="entry name" value="Acid Proteases"/>
    <property type="match status" value="1"/>
</dbReference>
<dbReference type="InterPro" id="IPR032567">
    <property type="entry name" value="RTL1-rel"/>
</dbReference>
<dbReference type="Proteomes" id="UP001472677">
    <property type="component" value="Unassembled WGS sequence"/>
</dbReference>
<reference evidence="4 5" key="1">
    <citation type="journal article" date="2024" name="G3 (Bethesda)">
        <title>Genome assembly of Hibiscus sabdariffa L. provides insights into metabolisms of medicinal natural products.</title>
        <authorList>
            <person name="Kim T."/>
        </authorList>
    </citation>
    <scope>NUCLEOTIDE SEQUENCE [LARGE SCALE GENOMIC DNA]</scope>
    <source>
        <strain evidence="4">TK-2024</strain>
        <tissue evidence="4">Old leaves</tissue>
    </source>
</reference>
<dbReference type="SUPFAM" id="SSF50630">
    <property type="entry name" value="Acid proteases"/>
    <property type="match status" value="1"/>
</dbReference>
<dbReference type="Pfam" id="PF08284">
    <property type="entry name" value="RVP_2"/>
    <property type="match status" value="1"/>
</dbReference>
<dbReference type="InterPro" id="IPR001878">
    <property type="entry name" value="Znf_CCHC"/>
</dbReference>
<dbReference type="Pfam" id="PF03732">
    <property type="entry name" value="Retrotrans_gag"/>
    <property type="match status" value="1"/>
</dbReference>
<proteinExistence type="predicted"/>
<dbReference type="Gene3D" id="4.10.60.10">
    <property type="entry name" value="Zinc finger, CCHC-type"/>
    <property type="match status" value="1"/>
</dbReference>
<sequence>MFDQLVSNLKQEQPVAQVAAAPSRAPIVKLAQHRACTFAGTIEEKPKEAEYWLERTTQIVTKQLACSDEHKLECVVALLADEALSWWETTTLTAPAEKITWKLFVEEFKKKYISEQYFNDSRNRFLHLKQANKPIEQYVAEFCIYCECGAEYIKIEKDKCRKFTDGLNDELCPTFKAMEITDFQTLVNRVIATGAKIKAAKRRKSGYRSEKKHKRGDKSQWSSKKAKYQHDRSSNFSPAFRSQFTLKPQAKPHWGPCRYLSNLCYACGGSDHYIRDCPQKVVQASTRPLVHPSTTQVNKIKSPKQAQLVVQGRGKASHSNAQTHQESRAPARMYHVKGREEEESPDAIVGTVELNSHSAYALIDSGSTHSFVCATKLERLSMKPENVKSSLVVSNPLGKNMPINLICKECPFTIRGIPFPIDLYVLPNCEFDLILGLDWLNIQPGTNPVSITPYRMAPIELKELKKQLEELQSKGFIRPSTSPWGAPVLFVKKKDDLFDQLRDASVFSKINLRSGYYQMKVKGVDVSKTTFRTRYGHFGLTNTPAAFMDLMNRIFKPYLDKFVVVFIDDILIYSRNKDDYAEHLKIVLQTL</sequence>
<keyword evidence="1" id="KW-0479">Metal-binding</keyword>
<dbReference type="InterPro" id="IPR021109">
    <property type="entry name" value="Peptidase_aspartic_dom_sf"/>
</dbReference>
<dbReference type="Pfam" id="PF00098">
    <property type="entry name" value="zf-CCHC"/>
    <property type="match status" value="1"/>
</dbReference>
<dbReference type="PROSITE" id="PS50158">
    <property type="entry name" value="ZF_CCHC"/>
    <property type="match status" value="1"/>
</dbReference>
<dbReference type="CDD" id="cd01647">
    <property type="entry name" value="RT_LTR"/>
    <property type="match status" value="1"/>
</dbReference>
<dbReference type="SUPFAM" id="SSF56672">
    <property type="entry name" value="DNA/RNA polymerases"/>
    <property type="match status" value="1"/>
</dbReference>
<dbReference type="InterPro" id="IPR000477">
    <property type="entry name" value="RT_dom"/>
</dbReference>
<accession>A0ABR2FD08</accession>
<protein>
    <recommendedName>
        <fullName evidence="3">CCHC-type domain-containing protein</fullName>
    </recommendedName>
</protein>